<keyword evidence="6" id="KW-0411">Iron-sulfur</keyword>
<evidence type="ECO:0000256" key="1">
    <source>
        <dbReference type="ARBA" id="ARBA00001966"/>
    </source>
</evidence>
<keyword evidence="4" id="KW-0479">Metal-binding</keyword>
<accession>A0A8J4DSY3</accession>
<evidence type="ECO:0000313" key="8">
    <source>
        <dbReference type="Proteomes" id="UP000619260"/>
    </source>
</evidence>
<dbReference type="RefSeq" id="WP_203901846.1">
    <property type="nucleotide sequence ID" value="NZ_BOPF01000020.1"/>
</dbReference>
<dbReference type="InterPro" id="IPR034457">
    <property type="entry name" value="Organic_radical-activating"/>
</dbReference>
<evidence type="ECO:0000256" key="2">
    <source>
        <dbReference type="ARBA" id="ARBA00022485"/>
    </source>
</evidence>
<comment type="caution">
    <text evidence="7">The sequence shown here is derived from an EMBL/GenBank/DDBJ whole genome shotgun (WGS) entry which is preliminary data.</text>
</comment>
<keyword evidence="8" id="KW-1185">Reference proteome</keyword>
<reference evidence="7" key="1">
    <citation type="submission" date="2021-01" db="EMBL/GenBank/DDBJ databases">
        <title>Whole genome shotgun sequence of Virgisporangium aliadipatigenens NBRC 105644.</title>
        <authorList>
            <person name="Komaki H."/>
            <person name="Tamura T."/>
        </authorList>
    </citation>
    <scope>NUCLEOTIDE SEQUENCE</scope>
    <source>
        <strain evidence="7">NBRC 105644</strain>
    </source>
</reference>
<dbReference type="InterPro" id="IPR007197">
    <property type="entry name" value="rSAM"/>
</dbReference>
<dbReference type="GO" id="GO:0004748">
    <property type="term" value="F:ribonucleoside-diphosphate reductase activity, thioredoxin disulfide as acceptor"/>
    <property type="evidence" value="ECO:0007669"/>
    <property type="project" value="TreeGrafter"/>
</dbReference>
<dbReference type="PANTHER" id="PTHR30352:SF2">
    <property type="entry name" value="ANAEROBIC RIBONUCLEOSIDE-TRIPHOSPHATE REDUCTASE-ACTIVATING PROTEIN"/>
    <property type="match status" value="1"/>
</dbReference>
<proteinExistence type="predicted"/>
<dbReference type="Gene3D" id="3.20.20.70">
    <property type="entry name" value="Aldolase class I"/>
    <property type="match status" value="1"/>
</dbReference>
<dbReference type="PANTHER" id="PTHR30352">
    <property type="entry name" value="PYRUVATE FORMATE-LYASE-ACTIVATING ENZYME"/>
    <property type="match status" value="1"/>
</dbReference>
<protein>
    <submittedName>
        <fullName evidence="7">Radical activating enzyme</fullName>
    </submittedName>
</protein>
<evidence type="ECO:0000256" key="3">
    <source>
        <dbReference type="ARBA" id="ARBA00022691"/>
    </source>
</evidence>
<dbReference type="SFLD" id="SFLDS00029">
    <property type="entry name" value="Radical_SAM"/>
    <property type="match status" value="1"/>
</dbReference>
<keyword evidence="3" id="KW-0949">S-adenosyl-L-methionine</keyword>
<dbReference type="GO" id="GO:0046872">
    <property type="term" value="F:metal ion binding"/>
    <property type="evidence" value="ECO:0007669"/>
    <property type="project" value="UniProtKB-KW"/>
</dbReference>
<evidence type="ECO:0000313" key="7">
    <source>
        <dbReference type="EMBL" id="GIJ48358.1"/>
    </source>
</evidence>
<evidence type="ECO:0000256" key="4">
    <source>
        <dbReference type="ARBA" id="ARBA00022723"/>
    </source>
</evidence>
<dbReference type="InterPro" id="IPR058240">
    <property type="entry name" value="rSAM_sf"/>
</dbReference>
<sequence length="213" mass="23358">MNILLSRAHYPVTVLGPGRRIGLWTQGCGIGCAGCVSRDTWSPSQDRAIPVEEVVAWCDAVEGPVDGITISGGEPFDQPAALEELLRRLHDWRGGRAIDLLCYSGRSQAALRSRFGHLLERLDAVIPGPFVAQLAPGLKWRGSTNQELVPLSPLGHERYDHEIDAPADRTRLQVSMRGDTVYQIGVPRPGDLEALERALARRGVAYTEASWRS</sequence>
<dbReference type="EMBL" id="BOPF01000020">
    <property type="protein sequence ID" value="GIJ48358.1"/>
    <property type="molecule type" value="Genomic_DNA"/>
</dbReference>
<dbReference type="Proteomes" id="UP000619260">
    <property type="component" value="Unassembled WGS sequence"/>
</dbReference>
<keyword evidence="2" id="KW-0004">4Fe-4S</keyword>
<evidence type="ECO:0000256" key="5">
    <source>
        <dbReference type="ARBA" id="ARBA00023004"/>
    </source>
</evidence>
<evidence type="ECO:0000256" key="6">
    <source>
        <dbReference type="ARBA" id="ARBA00023014"/>
    </source>
</evidence>
<dbReference type="SUPFAM" id="SSF102114">
    <property type="entry name" value="Radical SAM enzymes"/>
    <property type="match status" value="1"/>
</dbReference>
<keyword evidence="5" id="KW-0408">Iron</keyword>
<comment type="cofactor">
    <cofactor evidence="1">
        <name>[4Fe-4S] cluster</name>
        <dbReference type="ChEBI" id="CHEBI:49883"/>
    </cofactor>
</comment>
<dbReference type="InterPro" id="IPR013785">
    <property type="entry name" value="Aldolase_TIM"/>
</dbReference>
<dbReference type="GO" id="GO:0051539">
    <property type="term" value="F:4 iron, 4 sulfur cluster binding"/>
    <property type="evidence" value="ECO:0007669"/>
    <property type="project" value="UniProtKB-KW"/>
</dbReference>
<gene>
    <name evidence="7" type="ORF">Val02_52440</name>
</gene>
<dbReference type="AlphaFoldDB" id="A0A8J4DSY3"/>
<organism evidence="7 8">
    <name type="scientific">Virgisporangium aliadipatigenens</name>
    <dbReference type="NCBI Taxonomy" id="741659"/>
    <lineage>
        <taxon>Bacteria</taxon>
        <taxon>Bacillati</taxon>
        <taxon>Actinomycetota</taxon>
        <taxon>Actinomycetes</taxon>
        <taxon>Micromonosporales</taxon>
        <taxon>Micromonosporaceae</taxon>
        <taxon>Virgisporangium</taxon>
    </lineage>
</organism>
<name>A0A8J4DSY3_9ACTN</name>
<dbReference type="Pfam" id="PF13353">
    <property type="entry name" value="Fer4_12"/>
    <property type="match status" value="1"/>
</dbReference>